<dbReference type="AlphaFoldDB" id="A0A0J9T1I6"/>
<gene>
    <name evidence="1" type="ORF">PVBG_05969</name>
</gene>
<reference evidence="1 2" key="1">
    <citation type="submission" date="2011-08" db="EMBL/GenBank/DDBJ databases">
        <title>The Genome Sequence of Plasmodium vivax Brazil I.</title>
        <authorList>
            <consortium name="The Broad Institute Genome Sequencing Platform"/>
            <consortium name="The Broad Institute Genome Sequencing Center for Infectious Disease"/>
            <person name="Neafsey D."/>
            <person name="Carlton J."/>
            <person name="Barnwell J."/>
            <person name="Collins W."/>
            <person name="Escalante A."/>
            <person name="Mullikin J."/>
            <person name="Saul A."/>
            <person name="Guigo R."/>
            <person name="Camara F."/>
            <person name="Young S.K."/>
            <person name="Zeng Q."/>
            <person name="Gargeya S."/>
            <person name="Fitzgerald M."/>
            <person name="Haas B."/>
            <person name="Abouelleil A."/>
            <person name="Alvarado L."/>
            <person name="Arachchi H.M."/>
            <person name="Berlin A."/>
            <person name="Brown A."/>
            <person name="Chapman S.B."/>
            <person name="Chen Z."/>
            <person name="Dunbar C."/>
            <person name="Freedman E."/>
            <person name="Gearin G."/>
            <person name="Gellesch M."/>
            <person name="Goldberg J."/>
            <person name="Griggs A."/>
            <person name="Gujja S."/>
            <person name="Heiman D."/>
            <person name="Howarth C."/>
            <person name="Larson L."/>
            <person name="Lui A."/>
            <person name="MacDonald P.J.P."/>
            <person name="Montmayeur A."/>
            <person name="Murphy C."/>
            <person name="Neiman D."/>
            <person name="Pearson M."/>
            <person name="Priest M."/>
            <person name="Roberts A."/>
            <person name="Saif S."/>
            <person name="Shea T."/>
            <person name="Shenoy N."/>
            <person name="Sisk P."/>
            <person name="Stolte C."/>
            <person name="Sykes S."/>
            <person name="Wortman J."/>
            <person name="Nusbaum C."/>
            <person name="Birren B."/>
        </authorList>
    </citation>
    <scope>NUCLEOTIDE SEQUENCE [LARGE SCALE GENOMIC DNA]</scope>
    <source>
        <strain evidence="1 2">Brazil I</strain>
    </source>
</reference>
<name>A0A0J9T1I6_PLAV1</name>
<accession>A0A0J9T1I6</accession>
<dbReference type="Pfam" id="PF05795">
    <property type="entry name" value="Plasmodium_Vir"/>
    <property type="match status" value="1"/>
</dbReference>
<dbReference type="Proteomes" id="UP000053327">
    <property type="component" value="Unassembled WGS sequence"/>
</dbReference>
<sequence>MSDISKFIRIVNMIYDVLNCTNFYKICDPIKKNMYKNTFNNNKLLFYYSKKYKHIDMNTISGATRCDYDYNEFIKQYINTYNDAY</sequence>
<organism evidence="1 2">
    <name type="scientific">Plasmodium vivax (strain Brazil I)</name>
    <dbReference type="NCBI Taxonomy" id="1033975"/>
    <lineage>
        <taxon>Eukaryota</taxon>
        <taxon>Sar</taxon>
        <taxon>Alveolata</taxon>
        <taxon>Apicomplexa</taxon>
        <taxon>Aconoidasida</taxon>
        <taxon>Haemosporida</taxon>
        <taxon>Plasmodiidae</taxon>
        <taxon>Plasmodium</taxon>
        <taxon>Plasmodium (Plasmodium)</taxon>
    </lineage>
</organism>
<evidence type="ECO:0000313" key="1">
    <source>
        <dbReference type="EMBL" id="KMZ88861.1"/>
    </source>
</evidence>
<dbReference type="EMBL" id="KQ234748">
    <property type="protein sequence ID" value="KMZ88861.1"/>
    <property type="molecule type" value="Genomic_DNA"/>
</dbReference>
<dbReference type="InterPro" id="IPR008780">
    <property type="entry name" value="Plasmodium_Vir"/>
</dbReference>
<proteinExistence type="predicted"/>
<dbReference type="OrthoDB" id="382684at2759"/>
<protein>
    <submittedName>
        <fullName evidence="1">Uncharacterized protein</fullName>
    </submittedName>
</protein>
<evidence type="ECO:0000313" key="2">
    <source>
        <dbReference type="Proteomes" id="UP000053327"/>
    </source>
</evidence>